<evidence type="ECO:0000313" key="2">
    <source>
        <dbReference type="EMBL" id="RAK34535.1"/>
    </source>
</evidence>
<organism evidence="2 3">
    <name type="scientific">Actinoplanes lutulentus</name>
    <dbReference type="NCBI Taxonomy" id="1287878"/>
    <lineage>
        <taxon>Bacteria</taxon>
        <taxon>Bacillati</taxon>
        <taxon>Actinomycetota</taxon>
        <taxon>Actinomycetes</taxon>
        <taxon>Micromonosporales</taxon>
        <taxon>Micromonosporaceae</taxon>
        <taxon>Actinoplanes</taxon>
    </lineage>
</organism>
<sequence>MTSISTAYADARTDLLKAQQQLAADKAAKADTKTITEDEKAVAESQKAVAEAQRAAKEEAAKEEAAQEAARTERLSKALGSDPADVRGVSASELVSRLQAKGVDPREMLRSGDLFDMAV</sequence>
<evidence type="ECO:0000313" key="3">
    <source>
        <dbReference type="Proteomes" id="UP000249341"/>
    </source>
</evidence>
<dbReference type="RefSeq" id="WP_111651201.1">
    <property type="nucleotide sequence ID" value="NZ_JACHWI010000011.1"/>
</dbReference>
<name>A0A327Z848_9ACTN</name>
<dbReference type="AlphaFoldDB" id="A0A327Z848"/>
<proteinExistence type="predicted"/>
<evidence type="ECO:0000256" key="1">
    <source>
        <dbReference type="SAM" id="MobiDB-lite"/>
    </source>
</evidence>
<gene>
    <name evidence="2" type="ORF">B0I29_111134</name>
</gene>
<comment type="caution">
    <text evidence="2">The sequence shown here is derived from an EMBL/GenBank/DDBJ whole genome shotgun (WGS) entry which is preliminary data.</text>
</comment>
<keyword evidence="3" id="KW-1185">Reference proteome</keyword>
<dbReference type="Proteomes" id="UP000249341">
    <property type="component" value="Unassembled WGS sequence"/>
</dbReference>
<dbReference type="EMBL" id="QLMJ01000011">
    <property type="protein sequence ID" value="RAK34535.1"/>
    <property type="molecule type" value="Genomic_DNA"/>
</dbReference>
<accession>A0A327Z848</accession>
<protein>
    <submittedName>
        <fullName evidence="2">Uncharacterized protein</fullName>
    </submittedName>
</protein>
<feature type="region of interest" description="Disordered" evidence="1">
    <location>
        <begin position="53"/>
        <end position="85"/>
    </location>
</feature>
<feature type="compositionally biased region" description="Basic and acidic residues" evidence="1">
    <location>
        <begin position="54"/>
        <end position="76"/>
    </location>
</feature>
<reference evidence="2 3" key="1">
    <citation type="submission" date="2018-06" db="EMBL/GenBank/DDBJ databases">
        <title>Genomic Encyclopedia of Type Strains, Phase III (KMG-III): the genomes of soil and plant-associated and newly described type strains.</title>
        <authorList>
            <person name="Whitman W."/>
        </authorList>
    </citation>
    <scope>NUCLEOTIDE SEQUENCE [LARGE SCALE GENOMIC DNA]</scope>
    <source>
        <strain evidence="2 3">CGMCC 4.7090</strain>
    </source>
</reference>